<evidence type="ECO:0000313" key="3">
    <source>
        <dbReference type="Proteomes" id="UP000664940"/>
    </source>
</evidence>
<protein>
    <submittedName>
        <fullName evidence="2">Uncharacterized protein</fullName>
    </submittedName>
</protein>
<proteinExistence type="predicted"/>
<reference evidence="2 3" key="1">
    <citation type="journal article" date="2020" name="Nature">
        <title>Six reference-quality genomes reveal evolution of bat adaptations.</title>
        <authorList>
            <person name="Jebb D."/>
            <person name="Huang Z."/>
            <person name="Pippel M."/>
            <person name="Hughes G.M."/>
            <person name="Lavrichenko K."/>
            <person name="Devanna P."/>
            <person name="Winkler S."/>
            <person name="Jermiin L.S."/>
            <person name="Skirmuntt E.C."/>
            <person name="Katzourakis A."/>
            <person name="Burkitt-Gray L."/>
            <person name="Ray D.A."/>
            <person name="Sullivan K.A.M."/>
            <person name="Roscito J.G."/>
            <person name="Kirilenko B.M."/>
            <person name="Davalos L.M."/>
            <person name="Corthals A.P."/>
            <person name="Power M.L."/>
            <person name="Jones G."/>
            <person name="Ransome R.D."/>
            <person name="Dechmann D.K.N."/>
            <person name="Locatelli A.G."/>
            <person name="Puechmaille S.J."/>
            <person name="Fedrigo O."/>
            <person name="Jarvis E.D."/>
            <person name="Hiller M."/>
            <person name="Vernes S.C."/>
            <person name="Myers E.W."/>
            <person name="Teeling E.C."/>
        </authorList>
    </citation>
    <scope>NUCLEOTIDE SEQUENCE [LARGE SCALE GENOMIC DNA]</scope>
    <source>
        <strain evidence="2">Bat1K_MPI-CBG_1</strain>
    </source>
</reference>
<comment type="caution">
    <text evidence="2">The sequence shown here is derived from an EMBL/GenBank/DDBJ whole genome shotgun (WGS) entry which is preliminary data.</text>
</comment>
<organism evidence="2 3">
    <name type="scientific">Phyllostomus discolor</name>
    <name type="common">pale spear-nosed bat</name>
    <dbReference type="NCBI Taxonomy" id="89673"/>
    <lineage>
        <taxon>Eukaryota</taxon>
        <taxon>Metazoa</taxon>
        <taxon>Chordata</taxon>
        <taxon>Craniata</taxon>
        <taxon>Vertebrata</taxon>
        <taxon>Euteleostomi</taxon>
        <taxon>Mammalia</taxon>
        <taxon>Eutheria</taxon>
        <taxon>Laurasiatheria</taxon>
        <taxon>Chiroptera</taxon>
        <taxon>Yangochiroptera</taxon>
        <taxon>Phyllostomidae</taxon>
        <taxon>Phyllostominae</taxon>
        <taxon>Phyllostomus</taxon>
    </lineage>
</organism>
<name>A0A834DN37_9CHIR</name>
<evidence type="ECO:0000256" key="1">
    <source>
        <dbReference type="SAM" id="MobiDB-lite"/>
    </source>
</evidence>
<feature type="region of interest" description="Disordered" evidence="1">
    <location>
        <begin position="88"/>
        <end position="123"/>
    </location>
</feature>
<accession>A0A834DN37</accession>
<sequence length="157" mass="16234">MSCSRIRTQGASGTVLSKPCPCPLSCPCPPSPREPASAAARMPGPPTLVIVSPDPGPLVNKPGVSVDSCSGWQRGRLWAVKDSVHVRPPLPPEQHRAPGGSARLSPRSWRTVPGGAGAGPGSLALGLRSRTFPNGTGLSRTPRLQGCRLPLGWQALG</sequence>
<evidence type="ECO:0000313" key="2">
    <source>
        <dbReference type="EMBL" id="KAF6086231.1"/>
    </source>
</evidence>
<gene>
    <name evidence="2" type="ORF">HJG60_008426</name>
</gene>
<dbReference type="AlphaFoldDB" id="A0A834DN37"/>
<dbReference type="EMBL" id="JABVXQ010000011">
    <property type="protein sequence ID" value="KAF6086231.1"/>
    <property type="molecule type" value="Genomic_DNA"/>
</dbReference>
<dbReference type="Proteomes" id="UP000664940">
    <property type="component" value="Unassembled WGS sequence"/>
</dbReference>